<sequence>MHLTYPSGGLCCRIVSWLASLLSAYIVATKRTEGRPRLTNGDDGHADVATSDFIVSPFSQRRHFYGDILRMRHIATFEASSALALVTGLGTKRAKELIREMNNSDGLIQFTQINDPRSQAFVNIDPSSKNAGFISRIINFVIAADPYGNILRIRP</sequence>
<keyword evidence="1" id="KW-0732">Signal</keyword>
<protein>
    <submittedName>
        <fullName evidence="2">Uncharacterized protein</fullName>
    </submittedName>
</protein>
<dbReference type="InParanoid" id="K1WRA3"/>
<evidence type="ECO:0000313" key="2">
    <source>
        <dbReference type="EMBL" id="EKD14937.1"/>
    </source>
</evidence>
<dbReference type="AlphaFoldDB" id="K1WRA3"/>
<dbReference type="KEGG" id="mbe:MBM_06698"/>
<name>K1WRA3_MARBU</name>
<evidence type="ECO:0000313" key="3">
    <source>
        <dbReference type="Proteomes" id="UP000006753"/>
    </source>
</evidence>
<organism evidence="2 3">
    <name type="scientific">Marssonina brunnea f. sp. multigermtubi (strain MB_m1)</name>
    <name type="common">Marssonina leaf spot fungus</name>
    <dbReference type="NCBI Taxonomy" id="1072389"/>
    <lineage>
        <taxon>Eukaryota</taxon>
        <taxon>Fungi</taxon>
        <taxon>Dikarya</taxon>
        <taxon>Ascomycota</taxon>
        <taxon>Pezizomycotina</taxon>
        <taxon>Leotiomycetes</taxon>
        <taxon>Helotiales</taxon>
        <taxon>Drepanopezizaceae</taxon>
        <taxon>Drepanopeziza</taxon>
    </lineage>
</organism>
<accession>K1WRA3</accession>
<dbReference type="HOGENOM" id="CLU_1695873_0_0_1"/>
<evidence type="ECO:0000256" key="1">
    <source>
        <dbReference type="SAM" id="SignalP"/>
    </source>
</evidence>
<dbReference type="Proteomes" id="UP000006753">
    <property type="component" value="Unassembled WGS sequence"/>
</dbReference>
<proteinExistence type="predicted"/>
<keyword evidence="3" id="KW-1185">Reference proteome</keyword>
<dbReference type="EMBL" id="JH921443">
    <property type="protein sequence ID" value="EKD14937.1"/>
    <property type="molecule type" value="Genomic_DNA"/>
</dbReference>
<reference evidence="2 3" key="1">
    <citation type="journal article" date="2012" name="BMC Genomics">
        <title>Sequencing the genome of Marssonina brunnea reveals fungus-poplar co-evolution.</title>
        <authorList>
            <person name="Zhu S."/>
            <person name="Cao Y.-Z."/>
            <person name="Jiang C."/>
            <person name="Tan B.-Y."/>
            <person name="Wang Z."/>
            <person name="Feng S."/>
            <person name="Zhang L."/>
            <person name="Su X.-H."/>
            <person name="Brejova B."/>
            <person name="Vinar T."/>
            <person name="Xu M."/>
            <person name="Wang M.-X."/>
            <person name="Zhang S.-G."/>
            <person name="Huang M.-R."/>
            <person name="Wu R."/>
            <person name="Zhou Y."/>
        </authorList>
    </citation>
    <scope>NUCLEOTIDE SEQUENCE [LARGE SCALE GENOMIC DNA]</scope>
    <source>
        <strain evidence="2 3">MB_m1</strain>
    </source>
</reference>
<feature type="chain" id="PRO_5003852672" evidence="1">
    <location>
        <begin position="25"/>
        <end position="155"/>
    </location>
</feature>
<gene>
    <name evidence="2" type="ORF">MBM_06698</name>
</gene>
<feature type="signal peptide" evidence="1">
    <location>
        <begin position="1"/>
        <end position="24"/>
    </location>
</feature>
<dbReference type="OrthoDB" id="16820at2759"/>